<keyword evidence="2" id="KW-0472">Membrane</keyword>
<reference evidence="3" key="2">
    <citation type="journal article" date="2024" name="Plant">
        <title>Genomic evolution and insights into agronomic trait innovations of Sesamum species.</title>
        <authorList>
            <person name="Miao H."/>
            <person name="Wang L."/>
            <person name="Qu L."/>
            <person name="Liu H."/>
            <person name="Sun Y."/>
            <person name="Le M."/>
            <person name="Wang Q."/>
            <person name="Wei S."/>
            <person name="Zheng Y."/>
            <person name="Lin W."/>
            <person name="Duan Y."/>
            <person name="Cao H."/>
            <person name="Xiong S."/>
            <person name="Wang X."/>
            <person name="Wei L."/>
            <person name="Li C."/>
            <person name="Ma Q."/>
            <person name="Ju M."/>
            <person name="Zhao R."/>
            <person name="Li G."/>
            <person name="Mu C."/>
            <person name="Tian Q."/>
            <person name="Mei H."/>
            <person name="Zhang T."/>
            <person name="Gao T."/>
            <person name="Zhang H."/>
        </authorList>
    </citation>
    <scope>NUCLEOTIDE SEQUENCE</scope>
    <source>
        <strain evidence="3">G02</strain>
    </source>
</reference>
<accession>A0AAW2T6R0</accession>
<feature type="transmembrane region" description="Helical" evidence="2">
    <location>
        <begin position="159"/>
        <end position="192"/>
    </location>
</feature>
<feature type="region of interest" description="Disordered" evidence="1">
    <location>
        <begin position="16"/>
        <end position="42"/>
    </location>
</feature>
<proteinExistence type="predicted"/>
<evidence type="ECO:0000256" key="1">
    <source>
        <dbReference type="SAM" id="MobiDB-lite"/>
    </source>
</evidence>
<dbReference type="PANTHER" id="PTHR34379:SF6">
    <property type="entry name" value="PROTEIN 3F"/>
    <property type="match status" value="1"/>
</dbReference>
<reference evidence="3" key="1">
    <citation type="submission" date="2020-06" db="EMBL/GenBank/DDBJ databases">
        <authorList>
            <person name="Li T."/>
            <person name="Hu X."/>
            <person name="Zhang T."/>
            <person name="Song X."/>
            <person name="Zhang H."/>
            <person name="Dai N."/>
            <person name="Sheng W."/>
            <person name="Hou X."/>
            <person name="Wei L."/>
        </authorList>
    </citation>
    <scope>NUCLEOTIDE SEQUENCE</scope>
    <source>
        <strain evidence="3">G02</strain>
        <tissue evidence="3">Leaf</tissue>
    </source>
</reference>
<gene>
    <name evidence="3" type="ORF">Sradi_2276400</name>
</gene>
<keyword evidence="2" id="KW-0812">Transmembrane</keyword>
<evidence type="ECO:0000256" key="2">
    <source>
        <dbReference type="SAM" id="Phobius"/>
    </source>
</evidence>
<sequence>MDPVKHLGRSKCFACFSPVADDDSPCTRSPTSRKTAHHGFSGSLKSVLLKTPLVRKFRSKRYRRDSCRSSSNPSSKTKKQTSPTHKKSSYKGFSDDSEESFDRLSLFSSTPPSSASSITSDSSSGSERINKEPASLDSRQTRTNNRHTKTVGSKCSYNIAAGMFVLLVCLVGLIFWGKVFATVTCILTWLFFAPSCESRGGGWPVNGGVVDSEEYKKRVIMEGFLQRNHRKVLEREDLERK</sequence>
<organism evidence="3">
    <name type="scientific">Sesamum radiatum</name>
    <name type="common">Black benniseed</name>
    <dbReference type="NCBI Taxonomy" id="300843"/>
    <lineage>
        <taxon>Eukaryota</taxon>
        <taxon>Viridiplantae</taxon>
        <taxon>Streptophyta</taxon>
        <taxon>Embryophyta</taxon>
        <taxon>Tracheophyta</taxon>
        <taxon>Spermatophyta</taxon>
        <taxon>Magnoliopsida</taxon>
        <taxon>eudicotyledons</taxon>
        <taxon>Gunneridae</taxon>
        <taxon>Pentapetalae</taxon>
        <taxon>asterids</taxon>
        <taxon>lamiids</taxon>
        <taxon>Lamiales</taxon>
        <taxon>Pedaliaceae</taxon>
        <taxon>Sesamum</taxon>
    </lineage>
</organism>
<feature type="region of interest" description="Disordered" evidence="1">
    <location>
        <begin position="60"/>
        <end position="149"/>
    </location>
</feature>
<dbReference type="EMBL" id="JACGWJ010000009">
    <property type="protein sequence ID" value="KAL0399331.1"/>
    <property type="molecule type" value="Genomic_DNA"/>
</dbReference>
<evidence type="ECO:0000313" key="3">
    <source>
        <dbReference type="EMBL" id="KAL0399331.1"/>
    </source>
</evidence>
<dbReference type="AlphaFoldDB" id="A0AAW2T6R0"/>
<name>A0AAW2T6R0_SESRA</name>
<dbReference type="PANTHER" id="PTHR34379">
    <property type="entry name" value="OS07G0553800 PROTEIN"/>
    <property type="match status" value="1"/>
</dbReference>
<comment type="caution">
    <text evidence="3">The sequence shown here is derived from an EMBL/GenBank/DDBJ whole genome shotgun (WGS) entry which is preliminary data.</text>
</comment>
<feature type="compositionally biased region" description="Basic residues" evidence="1">
    <location>
        <begin position="76"/>
        <end position="89"/>
    </location>
</feature>
<feature type="compositionally biased region" description="Low complexity" evidence="1">
    <location>
        <begin position="105"/>
        <end position="126"/>
    </location>
</feature>
<dbReference type="InterPro" id="IPR040411">
    <property type="entry name" value="At5g23160-like"/>
</dbReference>
<evidence type="ECO:0008006" key="4">
    <source>
        <dbReference type="Google" id="ProtNLM"/>
    </source>
</evidence>
<protein>
    <recommendedName>
        <fullName evidence="4">Transmembrane protein</fullName>
    </recommendedName>
</protein>
<keyword evidence="2" id="KW-1133">Transmembrane helix</keyword>